<reference evidence="3" key="1">
    <citation type="submission" date="2013-08" db="EMBL/GenBank/DDBJ databases">
        <authorList>
            <person name="Mendez C."/>
            <person name="Richter M."/>
            <person name="Ferrer M."/>
            <person name="Sanchez J."/>
        </authorList>
    </citation>
    <scope>NUCLEOTIDE SEQUENCE</scope>
</reference>
<dbReference type="InterPro" id="IPR050080">
    <property type="entry name" value="RNase_PH"/>
</dbReference>
<dbReference type="InterPro" id="IPR001247">
    <property type="entry name" value="ExoRNase_PH_dom1"/>
</dbReference>
<dbReference type="PANTHER" id="PTHR11953:SF0">
    <property type="entry name" value="EXOSOME COMPLEX COMPONENT RRP41"/>
    <property type="match status" value="1"/>
</dbReference>
<evidence type="ECO:0000313" key="3">
    <source>
        <dbReference type="EMBL" id="EQD56556.1"/>
    </source>
</evidence>
<accession>T1A7C9</accession>
<dbReference type="InterPro" id="IPR020568">
    <property type="entry name" value="Ribosomal_Su5_D2-typ_SF"/>
</dbReference>
<dbReference type="GO" id="GO:0016075">
    <property type="term" value="P:rRNA catabolic process"/>
    <property type="evidence" value="ECO:0007669"/>
    <property type="project" value="TreeGrafter"/>
</dbReference>
<dbReference type="AlphaFoldDB" id="T1A7C9"/>
<sequence>MASSLNKPELIVNGKRLDGRSFGELRPLKIEANVLKNAQGSAYLEWGNNRVLAAVYGPKEAMPKHTADPTKAVIKCRYS</sequence>
<evidence type="ECO:0000259" key="2">
    <source>
        <dbReference type="Pfam" id="PF01138"/>
    </source>
</evidence>
<dbReference type="Pfam" id="PF01138">
    <property type="entry name" value="RNase_PH"/>
    <property type="match status" value="1"/>
</dbReference>
<evidence type="ECO:0000256" key="1">
    <source>
        <dbReference type="ARBA" id="ARBA00006678"/>
    </source>
</evidence>
<organism evidence="3">
    <name type="scientific">mine drainage metagenome</name>
    <dbReference type="NCBI Taxonomy" id="410659"/>
    <lineage>
        <taxon>unclassified sequences</taxon>
        <taxon>metagenomes</taxon>
        <taxon>ecological metagenomes</taxon>
    </lineage>
</organism>
<reference evidence="3" key="2">
    <citation type="journal article" date="2014" name="ISME J.">
        <title>Microbial stratification in low pH oxic and suboxic macroscopic growths along an acid mine drainage.</title>
        <authorList>
            <person name="Mendez-Garcia C."/>
            <person name="Mesa V."/>
            <person name="Sprenger R.R."/>
            <person name="Richter M."/>
            <person name="Diez M.S."/>
            <person name="Solano J."/>
            <person name="Bargiela R."/>
            <person name="Golyshina O.V."/>
            <person name="Manteca A."/>
            <person name="Ramos J.L."/>
            <person name="Gallego J.R."/>
            <person name="Llorente I."/>
            <person name="Martins Dos Santos V.A."/>
            <person name="Jensen O.N."/>
            <person name="Pelaez A.I."/>
            <person name="Sanchez J."/>
            <person name="Ferrer M."/>
        </authorList>
    </citation>
    <scope>NUCLEOTIDE SEQUENCE</scope>
</reference>
<feature type="non-terminal residue" evidence="3">
    <location>
        <position position="79"/>
    </location>
</feature>
<dbReference type="PANTHER" id="PTHR11953">
    <property type="entry name" value="EXOSOME COMPLEX COMPONENT"/>
    <property type="match status" value="1"/>
</dbReference>
<dbReference type="InterPro" id="IPR027408">
    <property type="entry name" value="PNPase/RNase_PH_dom_sf"/>
</dbReference>
<keyword evidence="3" id="KW-0540">Nuclease</keyword>
<name>T1A7C9_9ZZZZ</name>
<proteinExistence type="inferred from homology"/>
<protein>
    <submittedName>
        <fullName evidence="3">Exosome complex exonuclease 1</fullName>
    </submittedName>
</protein>
<dbReference type="GO" id="GO:0004527">
    <property type="term" value="F:exonuclease activity"/>
    <property type="evidence" value="ECO:0007669"/>
    <property type="project" value="UniProtKB-KW"/>
</dbReference>
<dbReference type="GO" id="GO:0000177">
    <property type="term" value="C:cytoplasmic exosome (RNase complex)"/>
    <property type="evidence" value="ECO:0007669"/>
    <property type="project" value="TreeGrafter"/>
</dbReference>
<dbReference type="EMBL" id="AUZZ01003579">
    <property type="protein sequence ID" value="EQD56556.1"/>
    <property type="molecule type" value="Genomic_DNA"/>
</dbReference>
<dbReference type="GO" id="GO:0003723">
    <property type="term" value="F:RNA binding"/>
    <property type="evidence" value="ECO:0007669"/>
    <property type="project" value="TreeGrafter"/>
</dbReference>
<dbReference type="Gene3D" id="3.30.230.70">
    <property type="entry name" value="GHMP Kinase, N-terminal domain"/>
    <property type="match status" value="1"/>
</dbReference>
<feature type="domain" description="Exoribonuclease phosphorolytic" evidence="2">
    <location>
        <begin position="24"/>
        <end position="78"/>
    </location>
</feature>
<dbReference type="SUPFAM" id="SSF54211">
    <property type="entry name" value="Ribosomal protein S5 domain 2-like"/>
    <property type="match status" value="1"/>
</dbReference>
<gene>
    <name evidence="3" type="ORF">B2A_05193</name>
</gene>
<keyword evidence="3" id="KW-0269">Exonuclease</keyword>
<comment type="caution">
    <text evidence="3">The sequence shown here is derived from an EMBL/GenBank/DDBJ whole genome shotgun (WGS) entry which is preliminary data.</text>
</comment>
<keyword evidence="3" id="KW-0378">Hydrolase</keyword>
<comment type="similarity">
    <text evidence="1">Belongs to the RNase PH family.</text>
</comment>